<dbReference type="Gene3D" id="2.40.10.410">
    <property type="entry name" value="FlgT, C-terminal domain"/>
    <property type="match status" value="1"/>
</dbReference>
<accession>A0A562WRD9</accession>
<evidence type="ECO:0000313" key="1">
    <source>
        <dbReference type="EMBL" id="TWJ32387.1"/>
    </source>
</evidence>
<dbReference type="EMBL" id="VLLN01000004">
    <property type="protein sequence ID" value="TWJ32387.1"/>
    <property type="molecule type" value="Genomic_DNA"/>
</dbReference>
<organism evidence="1 2">
    <name type="scientific">Geobacter argillaceus</name>
    <dbReference type="NCBI Taxonomy" id="345631"/>
    <lineage>
        <taxon>Bacteria</taxon>
        <taxon>Pseudomonadati</taxon>
        <taxon>Thermodesulfobacteriota</taxon>
        <taxon>Desulfuromonadia</taxon>
        <taxon>Geobacterales</taxon>
        <taxon>Geobacteraceae</taxon>
        <taxon>Geobacter</taxon>
    </lineage>
</organism>
<comment type="caution">
    <text evidence="1">The sequence shown here is derived from an EMBL/GenBank/DDBJ whole genome shotgun (WGS) entry which is preliminary data.</text>
</comment>
<protein>
    <submittedName>
        <fullName evidence="1">Uncharacterized protein</fullName>
    </submittedName>
</protein>
<proteinExistence type="predicted"/>
<keyword evidence="2" id="KW-1185">Reference proteome</keyword>
<gene>
    <name evidence="1" type="ORF">JN12_00826</name>
</gene>
<reference evidence="1 2" key="1">
    <citation type="submission" date="2019-07" db="EMBL/GenBank/DDBJ databases">
        <title>Genomic Encyclopedia of Archaeal and Bacterial Type Strains, Phase II (KMG-II): from individual species to whole genera.</title>
        <authorList>
            <person name="Goeker M."/>
        </authorList>
    </citation>
    <scope>NUCLEOTIDE SEQUENCE [LARGE SCALE GENOMIC DNA]</scope>
    <source>
        <strain evidence="1 2">ATCC BAA-1139</strain>
    </source>
</reference>
<dbReference type="InterPro" id="IPR038165">
    <property type="entry name" value="FlgT_C_sf"/>
</dbReference>
<dbReference type="Proteomes" id="UP000319449">
    <property type="component" value="Unassembled WGS sequence"/>
</dbReference>
<dbReference type="AlphaFoldDB" id="A0A562WRD9"/>
<name>A0A562WRD9_9BACT</name>
<sequence length="201" mass="20716">MHHFKTIGNDLHGRILALLLFVLIAGCASTKGQSAGTEGYVEVPNPALTMSPNAPATIWVPRRYVESGVPRGGELVKRGYEAVTGGSTAAAVSAPTATPQQAGITGLAGKPAAFIPRFGMVVAVDGEKVYFNIGSEAGIVPGQKLKIYRGGTIVEGLGLARGELVGTVEIVGYVGAKGSYGLIKPGGQVRLNDLVGVEYPE</sequence>
<dbReference type="OrthoDB" id="5395916at2"/>
<evidence type="ECO:0000313" key="2">
    <source>
        <dbReference type="Proteomes" id="UP000319449"/>
    </source>
</evidence>
<dbReference type="PROSITE" id="PS51257">
    <property type="entry name" value="PROKAR_LIPOPROTEIN"/>
    <property type="match status" value="1"/>
</dbReference>